<name>A0A0A1U471_ENTIV</name>
<dbReference type="RefSeq" id="XP_004255804.1">
    <property type="nucleotide sequence ID" value="XM_004255756.1"/>
</dbReference>
<dbReference type="EMBL" id="KB206683">
    <property type="protein sequence ID" value="ELP89033.1"/>
    <property type="molecule type" value="Genomic_DNA"/>
</dbReference>
<proteinExistence type="predicted"/>
<evidence type="ECO:0000313" key="2">
    <source>
        <dbReference type="Proteomes" id="UP000014680"/>
    </source>
</evidence>
<gene>
    <name evidence="1" type="ORF">EIN_164330</name>
</gene>
<dbReference type="VEuPathDB" id="AmoebaDB:EIN_164330"/>
<dbReference type="AlphaFoldDB" id="A0A0A1U471"/>
<dbReference type="Proteomes" id="UP000014680">
    <property type="component" value="Unassembled WGS sequence"/>
</dbReference>
<keyword evidence="2" id="KW-1185">Reference proteome</keyword>
<sequence length="196" mass="23417">MFVQRKARFIEVRNNQVYEAAVLLYLINKHFNIEMIIPQKKAVVYEQFFLVERIWSGEDKVDVRKFVNKRCDERIEFEISEGVSFKTARRRRNTNVFTETINMFVDFLREMGYFVETKVCGGKRVQFKEEYITAIFYGNDLIFGFDEIKRIGKELVGLYQEKTENAKVMVFEKNEFNLEKTDSIEGNHQTVTRKQQ</sequence>
<dbReference type="GeneID" id="14888012"/>
<accession>A0A0A1U471</accession>
<organism evidence="1 2">
    <name type="scientific">Entamoeba invadens IP1</name>
    <dbReference type="NCBI Taxonomy" id="370355"/>
    <lineage>
        <taxon>Eukaryota</taxon>
        <taxon>Amoebozoa</taxon>
        <taxon>Evosea</taxon>
        <taxon>Archamoebae</taxon>
        <taxon>Mastigamoebida</taxon>
        <taxon>Entamoebidae</taxon>
        <taxon>Entamoeba</taxon>
    </lineage>
</organism>
<evidence type="ECO:0000313" key="1">
    <source>
        <dbReference type="EMBL" id="ELP89033.1"/>
    </source>
</evidence>
<dbReference type="KEGG" id="eiv:EIN_164330"/>
<reference evidence="1 2" key="1">
    <citation type="submission" date="2012-10" db="EMBL/GenBank/DDBJ databases">
        <authorList>
            <person name="Zafar N."/>
            <person name="Inman J."/>
            <person name="Hall N."/>
            <person name="Lorenzi H."/>
            <person name="Caler E."/>
        </authorList>
    </citation>
    <scope>NUCLEOTIDE SEQUENCE [LARGE SCALE GENOMIC DNA]</scope>
    <source>
        <strain evidence="1 2">IP1</strain>
    </source>
</reference>
<protein>
    <submittedName>
        <fullName evidence="1">Uncharacterized protein</fullName>
    </submittedName>
</protein>